<keyword evidence="2" id="KW-0472">Membrane</keyword>
<reference evidence="3" key="1">
    <citation type="journal article" date="2023" name="Mol. Phylogenet. Evol.">
        <title>Genome-scale phylogeny and comparative genomics of the fungal order Sordariales.</title>
        <authorList>
            <person name="Hensen N."/>
            <person name="Bonometti L."/>
            <person name="Westerberg I."/>
            <person name="Brannstrom I.O."/>
            <person name="Guillou S."/>
            <person name="Cros-Aarteil S."/>
            <person name="Calhoun S."/>
            <person name="Haridas S."/>
            <person name="Kuo A."/>
            <person name="Mondo S."/>
            <person name="Pangilinan J."/>
            <person name="Riley R."/>
            <person name="LaButti K."/>
            <person name="Andreopoulos B."/>
            <person name="Lipzen A."/>
            <person name="Chen C."/>
            <person name="Yan M."/>
            <person name="Daum C."/>
            <person name="Ng V."/>
            <person name="Clum A."/>
            <person name="Steindorff A."/>
            <person name="Ohm R.A."/>
            <person name="Martin F."/>
            <person name="Silar P."/>
            <person name="Natvig D.O."/>
            <person name="Lalanne C."/>
            <person name="Gautier V."/>
            <person name="Ament-Velasquez S.L."/>
            <person name="Kruys A."/>
            <person name="Hutchinson M.I."/>
            <person name="Powell A.J."/>
            <person name="Barry K."/>
            <person name="Miller A.N."/>
            <person name="Grigoriev I.V."/>
            <person name="Debuchy R."/>
            <person name="Gladieux P."/>
            <person name="Hiltunen Thoren M."/>
            <person name="Johannesson H."/>
        </authorList>
    </citation>
    <scope>NUCLEOTIDE SEQUENCE</scope>
    <source>
        <strain evidence="3">PSN243</strain>
    </source>
</reference>
<dbReference type="AlphaFoldDB" id="A0AAV9GPA0"/>
<feature type="compositionally biased region" description="Low complexity" evidence="1">
    <location>
        <begin position="212"/>
        <end position="223"/>
    </location>
</feature>
<evidence type="ECO:0000313" key="3">
    <source>
        <dbReference type="EMBL" id="KAK4449849.1"/>
    </source>
</evidence>
<dbReference type="NCBIfam" id="TIGR01167">
    <property type="entry name" value="LPXTG_anchor"/>
    <property type="match status" value="1"/>
</dbReference>
<feature type="compositionally biased region" description="Low complexity" evidence="1">
    <location>
        <begin position="188"/>
        <end position="203"/>
    </location>
</feature>
<organism evidence="3 4">
    <name type="scientific">Podospora aff. communis PSN243</name>
    <dbReference type="NCBI Taxonomy" id="3040156"/>
    <lineage>
        <taxon>Eukaryota</taxon>
        <taxon>Fungi</taxon>
        <taxon>Dikarya</taxon>
        <taxon>Ascomycota</taxon>
        <taxon>Pezizomycotina</taxon>
        <taxon>Sordariomycetes</taxon>
        <taxon>Sordariomycetidae</taxon>
        <taxon>Sordariales</taxon>
        <taxon>Podosporaceae</taxon>
        <taxon>Podospora</taxon>
    </lineage>
</organism>
<feature type="transmembrane region" description="Helical" evidence="2">
    <location>
        <begin position="227"/>
        <end position="249"/>
    </location>
</feature>
<protein>
    <submittedName>
        <fullName evidence="3">Uncharacterized protein</fullName>
    </submittedName>
</protein>
<keyword evidence="4" id="KW-1185">Reference proteome</keyword>
<evidence type="ECO:0000256" key="2">
    <source>
        <dbReference type="SAM" id="Phobius"/>
    </source>
</evidence>
<comment type="caution">
    <text evidence="3">The sequence shown here is derived from an EMBL/GenBank/DDBJ whole genome shotgun (WGS) entry which is preliminary data.</text>
</comment>
<gene>
    <name evidence="3" type="ORF">QBC34DRAFT_462464</name>
</gene>
<evidence type="ECO:0000256" key="1">
    <source>
        <dbReference type="SAM" id="MobiDB-lite"/>
    </source>
</evidence>
<keyword evidence="2" id="KW-0812">Transmembrane</keyword>
<proteinExistence type="predicted"/>
<dbReference type="PANTHER" id="PTHR16861">
    <property type="entry name" value="GLYCOPROTEIN 38"/>
    <property type="match status" value="1"/>
</dbReference>
<name>A0AAV9GPA0_9PEZI</name>
<accession>A0AAV9GPA0</accession>
<dbReference type="PANTHER" id="PTHR16861:SF4">
    <property type="entry name" value="SH3 DOMAIN PROTEIN (AFU_ORTHOLOGUE AFUA_1G13610)"/>
    <property type="match status" value="1"/>
</dbReference>
<keyword evidence="2" id="KW-1133">Transmembrane helix</keyword>
<reference evidence="3" key="2">
    <citation type="submission" date="2023-05" db="EMBL/GenBank/DDBJ databases">
        <authorList>
            <consortium name="Lawrence Berkeley National Laboratory"/>
            <person name="Steindorff A."/>
            <person name="Hensen N."/>
            <person name="Bonometti L."/>
            <person name="Westerberg I."/>
            <person name="Brannstrom I.O."/>
            <person name="Guillou S."/>
            <person name="Cros-Aarteil S."/>
            <person name="Calhoun S."/>
            <person name="Haridas S."/>
            <person name="Kuo A."/>
            <person name="Mondo S."/>
            <person name="Pangilinan J."/>
            <person name="Riley R."/>
            <person name="Labutti K."/>
            <person name="Andreopoulos B."/>
            <person name="Lipzen A."/>
            <person name="Chen C."/>
            <person name="Yanf M."/>
            <person name="Daum C."/>
            <person name="Ng V."/>
            <person name="Clum A."/>
            <person name="Ohm R."/>
            <person name="Martin F."/>
            <person name="Silar P."/>
            <person name="Natvig D."/>
            <person name="Lalanne C."/>
            <person name="Gautier V."/>
            <person name="Ament-Velasquez S.L."/>
            <person name="Kruys A."/>
            <person name="Hutchinson M.I."/>
            <person name="Powell A.J."/>
            <person name="Barry K."/>
            <person name="Miller A.N."/>
            <person name="Grigoriev I.V."/>
            <person name="Debuchy R."/>
            <person name="Gladieux P."/>
            <person name="Thoren M.H."/>
            <person name="Johannesson H."/>
        </authorList>
    </citation>
    <scope>NUCLEOTIDE SEQUENCE</scope>
    <source>
        <strain evidence="3">PSN243</strain>
    </source>
</reference>
<feature type="region of interest" description="Disordered" evidence="1">
    <location>
        <begin position="188"/>
        <end position="223"/>
    </location>
</feature>
<evidence type="ECO:0000313" key="4">
    <source>
        <dbReference type="Proteomes" id="UP001321760"/>
    </source>
</evidence>
<dbReference type="Proteomes" id="UP001321760">
    <property type="component" value="Unassembled WGS sequence"/>
</dbReference>
<dbReference type="EMBL" id="MU865935">
    <property type="protein sequence ID" value="KAK4449849.1"/>
    <property type="molecule type" value="Genomic_DNA"/>
</dbReference>
<sequence>MSATLQMSSISGTAVLLYPVPTPWPKPADCTQYIYRQQNNGLLLAHDPMYPSIIEQRAQSCFQPEVSSWWLQPTTANPSSALGPTFVCPESYTTVHTTTLPNSNSAAAQTQYIYCCPPDFTLGAIFPPNIRSVAQCTSTLAPGASLSFQSLTPISGASTPVPSSTIVTSSAATVFAPPVNGYNIVQRQSATTSTATATRTGTLDGPGGGTGTSTSTSQSTGTSPGTITGAVVGSLLGLALLVLIAFFLFRRRRKARNAADAAELAGANSAGVDASGTKGFYSGSSPASAVSEMPVKHLPPAHELPNDRGDRYELGGQEHQRFELPVAAQEGMGGGRQG</sequence>